<feature type="domain" description="VWFA" evidence="1">
    <location>
        <begin position="82"/>
        <end position="221"/>
    </location>
</feature>
<organism evidence="2 3">
    <name type="scientific">Verminephrobacter eiseniae (strain EF01-2)</name>
    <dbReference type="NCBI Taxonomy" id="391735"/>
    <lineage>
        <taxon>Bacteria</taxon>
        <taxon>Pseudomonadati</taxon>
        <taxon>Pseudomonadota</taxon>
        <taxon>Betaproteobacteria</taxon>
        <taxon>Burkholderiales</taxon>
        <taxon>Comamonadaceae</taxon>
        <taxon>Verminephrobacter</taxon>
    </lineage>
</organism>
<accession>A1WIW8</accession>
<proteinExistence type="predicted"/>
<dbReference type="Proteomes" id="UP000000374">
    <property type="component" value="Chromosome"/>
</dbReference>
<dbReference type="GeneID" id="76460427"/>
<dbReference type="Pfam" id="PF13519">
    <property type="entry name" value="VWA_2"/>
    <property type="match status" value="1"/>
</dbReference>
<name>A1WIW8_VEREI</name>
<dbReference type="InterPro" id="IPR036465">
    <property type="entry name" value="vWFA_dom_sf"/>
</dbReference>
<dbReference type="InterPro" id="IPR002035">
    <property type="entry name" value="VWF_A"/>
</dbReference>
<dbReference type="RefSeq" id="WP_011809581.1">
    <property type="nucleotide sequence ID" value="NC_008786.1"/>
</dbReference>
<dbReference type="SUPFAM" id="SSF53300">
    <property type="entry name" value="vWA-like"/>
    <property type="match status" value="1"/>
</dbReference>
<dbReference type="EMBL" id="CP000542">
    <property type="protein sequence ID" value="ABM57575.1"/>
    <property type="molecule type" value="Genomic_DNA"/>
</dbReference>
<dbReference type="OrthoDB" id="6206554at2"/>
<keyword evidence="3" id="KW-1185">Reference proteome</keyword>
<evidence type="ECO:0000313" key="2">
    <source>
        <dbReference type="EMBL" id="ABM57575.1"/>
    </source>
</evidence>
<gene>
    <name evidence="2" type="ordered locus">Veis_1822</name>
</gene>
<evidence type="ECO:0000313" key="3">
    <source>
        <dbReference type="Proteomes" id="UP000000374"/>
    </source>
</evidence>
<dbReference type="HOGENOM" id="CLU_071823_0_0_4"/>
<dbReference type="STRING" id="391735.Veis_1822"/>
<evidence type="ECO:0000259" key="1">
    <source>
        <dbReference type="PROSITE" id="PS50234"/>
    </source>
</evidence>
<reference evidence="3" key="1">
    <citation type="submission" date="2006-12" db="EMBL/GenBank/DDBJ databases">
        <title>Complete sequence of chromosome 1 of Verminephrobacter eiseniae EF01-2.</title>
        <authorList>
            <person name="Copeland A."/>
            <person name="Lucas S."/>
            <person name="Lapidus A."/>
            <person name="Barry K."/>
            <person name="Detter J.C."/>
            <person name="Glavina del Rio T."/>
            <person name="Dalin E."/>
            <person name="Tice H."/>
            <person name="Pitluck S."/>
            <person name="Chertkov O."/>
            <person name="Brettin T."/>
            <person name="Bruce D."/>
            <person name="Han C."/>
            <person name="Tapia R."/>
            <person name="Gilna P."/>
            <person name="Schmutz J."/>
            <person name="Larimer F."/>
            <person name="Land M."/>
            <person name="Hauser L."/>
            <person name="Kyrpides N."/>
            <person name="Kim E."/>
            <person name="Stahl D."/>
            <person name="Richardson P."/>
        </authorList>
    </citation>
    <scope>NUCLEOTIDE SEQUENCE [LARGE SCALE GENOMIC DNA]</scope>
    <source>
        <strain evidence="3">EF01-2</strain>
    </source>
</reference>
<dbReference type="CDD" id="cd00198">
    <property type="entry name" value="vWFA"/>
    <property type="match status" value="1"/>
</dbReference>
<dbReference type="eggNOG" id="COG2304">
    <property type="taxonomic scope" value="Bacteria"/>
</dbReference>
<dbReference type="AlphaFoldDB" id="A1WIW8"/>
<dbReference type="Gene3D" id="3.40.50.410">
    <property type="entry name" value="von Willebrand factor, type A domain"/>
    <property type="match status" value="1"/>
</dbReference>
<dbReference type="SMART" id="SM00327">
    <property type="entry name" value="VWA"/>
    <property type="match status" value="1"/>
</dbReference>
<protein>
    <submittedName>
        <fullName evidence="2">von Willebrand factor, type A</fullName>
    </submittedName>
</protein>
<dbReference type="PROSITE" id="PS50234">
    <property type="entry name" value="VWFA"/>
    <property type="match status" value="1"/>
</dbReference>
<dbReference type="KEGG" id="vei:Veis_1822"/>
<sequence>MPEFEHPAWLYGLALAVLPWWLHGQRRVMWASVGTWPVDAASRWVDMGLRCAASLALAAAALSLAGGYLQGLPIERTGTGAHLAIVLDRSASMADGFAAARQAGEESKSEAAARLLDGFVKERPLDLFGLTLFSTAPMQVLGLSSDHEAVRAALRAAATPGIGLTNVAAGLALALAQFGEQPHTGSRVILFVSDGAAQIEPRAQIKLRRLFEEYRVQLYWVYLRSPGSNSPTRPPDPQAGADVAPEYHLHTFFQDLGTPYRLYEADNPQALAAAISDVSRLQNLPLRYLQAQPRRNLAPWCDAIALSCALLLLLARSLEIERWQRG</sequence>